<dbReference type="InterPro" id="IPR050268">
    <property type="entry name" value="NADH-dep_flavin_reductase"/>
</dbReference>
<evidence type="ECO:0000313" key="5">
    <source>
        <dbReference type="Proteomes" id="UP000019471"/>
    </source>
</evidence>
<dbReference type="SMART" id="SM00903">
    <property type="entry name" value="Flavin_Reduct"/>
    <property type="match status" value="1"/>
</dbReference>
<comment type="caution">
    <text evidence="4">The sequence shown here is derived from an EMBL/GenBank/DDBJ whole genome shotgun (WGS) entry which is preliminary data.</text>
</comment>
<dbReference type="GO" id="GO:0042602">
    <property type="term" value="F:riboflavin reductase (NADPH) activity"/>
    <property type="evidence" value="ECO:0007669"/>
    <property type="project" value="TreeGrafter"/>
</dbReference>
<evidence type="ECO:0000256" key="1">
    <source>
        <dbReference type="ARBA" id="ARBA00023002"/>
    </source>
</evidence>
<keyword evidence="1" id="KW-0560">Oxidoreductase</keyword>
<feature type="compositionally biased region" description="Polar residues" evidence="2">
    <location>
        <begin position="117"/>
        <end position="127"/>
    </location>
</feature>
<protein>
    <recommendedName>
        <fullName evidence="3">Flavin reductase like domain-containing protein</fullName>
    </recommendedName>
</protein>
<dbReference type="SUPFAM" id="SSF50475">
    <property type="entry name" value="FMN-binding split barrel"/>
    <property type="match status" value="1"/>
</dbReference>
<feature type="region of interest" description="Disordered" evidence="2">
    <location>
        <begin position="50"/>
        <end position="140"/>
    </location>
</feature>
<feature type="compositionally biased region" description="Polar residues" evidence="2">
    <location>
        <begin position="68"/>
        <end position="84"/>
    </location>
</feature>
<dbReference type="PANTHER" id="PTHR30466:SF1">
    <property type="entry name" value="FMN REDUCTASE (NADH) RUTF"/>
    <property type="match status" value="1"/>
</dbReference>
<dbReference type="Gene3D" id="2.30.110.10">
    <property type="entry name" value="Electron Transport, Fmn-binding Protein, Chain A"/>
    <property type="match status" value="1"/>
</dbReference>
<dbReference type="PANTHER" id="PTHR30466">
    <property type="entry name" value="FLAVIN REDUCTASE"/>
    <property type="match status" value="1"/>
</dbReference>
<dbReference type="GeneID" id="19187463"/>
<dbReference type="InterPro" id="IPR012349">
    <property type="entry name" value="Split_barrel_FMN-bd"/>
</dbReference>
<keyword evidence="5" id="KW-1185">Reference proteome</keyword>
<dbReference type="STRING" id="1182543.W9XBZ4"/>
<accession>W9XBZ4</accession>
<dbReference type="PROSITE" id="PS51257">
    <property type="entry name" value="PROKAR_LIPOPROTEIN"/>
    <property type="match status" value="1"/>
</dbReference>
<evidence type="ECO:0000256" key="2">
    <source>
        <dbReference type="SAM" id="MobiDB-lite"/>
    </source>
</evidence>
<name>W9XBZ4_9EURO</name>
<dbReference type="HOGENOM" id="CLU_826400_0_0_1"/>
<dbReference type="Pfam" id="PF01613">
    <property type="entry name" value="Flavin_Reduct"/>
    <property type="match status" value="1"/>
</dbReference>
<proteinExistence type="predicted"/>
<evidence type="ECO:0000313" key="4">
    <source>
        <dbReference type="EMBL" id="EXJ74436.1"/>
    </source>
</evidence>
<dbReference type="AlphaFoldDB" id="W9XBZ4"/>
<dbReference type="RefSeq" id="XP_007741536.1">
    <property type="nucleotide sequence ID" value="XM_007743346.1"/>
</dbReference>
<reference evidence="4 5" key="1">
    <citation type="submission" date="2013-03" db="EMBL/GenBank/DDBJ databases">
        <title>The Genome Sequence of Cladophialophora psammophila CBS 110553.</title>
        <authorList>
            <consortium name="The Broad Institute Genomics Platform"/>
            <person name="Cuomo C."/>
            <person name="de Hoog S."/>
            <person name="Gorbushina A."/>
            <person name="Walker B."/>
            <person name="Young S.K."/>
            <person name="Zeng Q."/>
            <person name="Gargeya S."/>
            <person name="Fitzgerald M."/>
            <person name="Haas B."/>
            <person name="Abouelleil A."/>
            <person name="Allen A.W."/>
            <person name="Alvarado L."/>
            <person name="Arachchi H.M."/>
            <person name="Berlin A.M."/>
            <person name="Chapman S.B."/>
            <person name="Gainer-Dewar J."/>
            <person name="Goldberg J."/>
            <person name="Griggs A."/>
            <person name="Gujja S."/>
            <person name="Hansen M."/>
            <person name="Howarth C."/>
            <person name="Imamovic A."/>
            <person name="Ireland A."/>
            <person name="Larimer J."/>
            <person name="McCowan C."/>
            <person name="Murphy C."/>
            <person name="Pearson M."/>
            <person name="Poon T.W."/>
            <person name="Priest M."/>
            <person name="Roberts A."/>
            <person name="Saif S."/>
            <person name="Shea T."/>
            <person name="Sisk P."/>
            <person name="Sykes S."/>
            <person name="Wortman J."/>
            <person name="Nusbaum C."/>
            <person name="Birren B."/>
        </authorList>
    </citation>
    <scope>NUCLEOTIDE SEQUENCE [LARGE SCALE GENOMIC DNA]</scope>
    <source>
        <strain evidence="4 5">CBS 110553</strain>
    </source>
</reference>
<dbReference type="Proteomes" id="UP000019471">
    <property type="component" value="Unassembled WGS sequence"/>
</dbReference>
<dbReference type="EMBL" id="AMGX01000003">
    <property type="protein sequence ID" value="EXJ74436.1"/>
    <property type="molecule type" value="Genomic_DNA"/>
</dbReference>
<dbReference type="InterPro" id="IPR002563">
    <property type="entry name" value="Flavin_Rdtase-like_dom"/>
</dbReference>
<dbReference type="GO" id="GO:0010181">
    <property type="term" value="F:FMN binding"/>
    <property type="evidence" value="ECO:0007669"/>
    <property type="project" value="InterPro"/>
</dbReference>
<evidence type="ECO:0000259" key="3">
    <source>
        <dbReference type="SMART" id="SM00903"/>
    </source>
</evidence>
<gene>
    <name evidence="4" type="ORF">A1O5_02732</name>
</gene>
<dbReference type="OrthoDB" id="2015405at2759"/>
<sequence length="335" mass="36818">MSSIRGSGNLIGMSSACSLPLKRGTLHPQFQRVCRVSGRHFCAPQQISGVCRRPSSTVTSPRAPADSKATSLRANVRRSASSKAVQKPRPATERDESQSESVSDPSHIQPFDPGTVSAVTKGQNSQGARHVHPQIRRDRPLRERVKGLMRHVPHPVAVITSTDTSAHADGGPSTWRGATVSSFNTVTLDPTPIVSFNIKQISTTYGAIRASGLFNVHLFLCDQTGREIAEKFARGNLYCPFHSSDGTLATFARWRSDTPSALLANSPPIIQYFPKLQIRCRYLPEKAVEIEDHMVLFGEVEHVYDRLDGVDDSNVCLYYVNGRYAQAPQGYAHRP</sequence>
<feature type="domain" description="Flavin reductase like" evidence="3">
    <location>
        <begin position="149"/>
        <end position="326"/>
    </location>
</feature>
<organism evidence="4 5">
    <name type="scientific">Cladophialophora psammophila CBS 110553</name>
    <dbReference type="NCBI Taxonomy" id="1182543"/>
    <lineage>
        <taxon>Eukaryota</taxon>
        <taxon>Fungi</taxon>
        <taxon>Dikarya</taxon>
        <taxon>Ascomycota</taxon>
        <taxon>Pezizomycotina</taxon>
        <taxon>Eurotiomycetes</taxon>
        <taxon>Chaetothyriomycetidae</taxon>
        <taxon>Chaetothyriales</taxon>
        <taxon>Herpotrichiellaceae</taxon>
        <taxon>Cladophialophora</taxon>
    </lineage>
</organism>
<dbReference type="eggNOG" id="ENOG502SB89">
    <property type="taxonomic scope" value="Eukaryota"/>
</dbReference>